<gene>
    <name evidence="6" type="ORF">A3E36_01630</name>
</gene>
<dbReference type="EMBL" id="MHHS01000027">
    <property type="protein sequence ID" value="OGY36917.1"/>
    <property type="molecule type" value="Genomic_DNA"/>
</dbReference>
<organism evidence="6 7">
    <name type="scientific">Candidatus Andersenbacteria bacterium RIFCSPHIGHO2_12_FULL_45_11b</name>
    <dbReference type="NCBI Taxonomy" id="1797282"/>
    <lineage>
        <taxon>Bacteria</taxon>
        <taxon>Candidatus Anderseniibacteriota</taxon>
    </lineage>
</organism>
<dbReference type="GO" id="GO:0008658">
    <property type="term" value="F:penicillin binding"/>
    <property type="evidence" value="ECO:0007669"/>
    <property type="project" value="InterPro"/>
</dbReference>
<dbReference type="GO" id="GO:0005886">
    <property type="term" value="C:plasma membrane"/>
    <property type="evidence" value="ECO:0007669"/>
    <property type="project" value="TreeGrafter"/>
</dbReference>
<evidence type="ECO:0000313" key="7">
    <source>
        <dbReference type="Proteomes" id="UP000177941"/>
    </source>
</evidence>
<dbReference type="InterPro" id="IPR050515">
    <property type="entry name" value="Beta-lactam/transpept"/>
</dbReference>
<feature type="domain" description="Penicillin-binding protein transpeptidase" evidence="4">
    <location>
        <begin position="310"/>
        <end position="618"/>
    </location>
</feature>
<comment type="caution">
    <text evidence="6">The sequence shown here is derived from an EMBL/GenBank/DDBJ whole genome shotgun (WGS) entry which is preliminary data.</text>
</comment>
<reference evidence="6 7" key="1">
    <citation type="journal article" date="2016" name="Nat. Commun.">
        <title>Thousands of microbial genomes shed light on interconnected biogeochemical processes in an aquifer system.</title>
        <authorList>
            <person name="Anantharaman K."/>
            <person name="Brown C.T."/>
            <person name="Hug L.A."/>
            <person name="Sharon I."/>
            <person name="Castelle C.J."/>
            <person name="Probst A.J."/>
            <person name="Thomas B.C."/>
            <person name="Singh A."/>
            <person name="Wilkins M.J."/>
            <person name="Karaoz U."/>
            <person name="Brodie E.L."/>
            <person name="Williams K.H."/>
            <person name="Hubbard S.S."/>
            <person name="Banfield J.F."/>
        </authorList>
    </citation>
    <scope>NUCLEOTIDE SEQUENCE [LARGE SCALE GENOMIC DNA]</scope>
</reference>
<comment type="subcellular location">
    <subcellularLocation>
        <location evidence="1">Membrane</location>
    </subcellularLocation>
</comment>
<dbReference type="InterPro" id="IPR012338">
    <property type="entry name" value="Beta-lactam/transpept-like"/>
</dbReference>
<dbReference type="PANTHER" id="PTHR30627:SF1">
    <property type="entry name" value="PEPTIDOGLYCAN D,D-TRANSPEPTIDASE FTSI"/>
    <property type="match status" value="1"/>
</dbReference>
<dbReference type="SUPFAM" id="SSF56601">
    <property type="entry name" value="beta-lactamase/transpeptidase-like"/>
    <property type="match status" value="1"/>
</dbReference>
<feature type="domain" description="Penicillin-binding protein dimerisation" evidence="5">
    <location>
        <begin position="53"/>
        <end position="267"/>
    </location>
</feature>
<dbReference type="AlphaFoldDB" id="A0A1G1XCC1"/>
<dbReference type="PANTHER" id="PTHR30627">
    <property type="entry name" value="PEPTIDOGLYCAN D,D-TRANSPEPTIDASE"/>
    <property type="match status" value="1"/>
</dbReference>
<sequence length="643" mass="69974">MASKVHVRTQILIAGGFILLAILIGRLADLQLLQHAHFMDIAEAQRKRAADLQPHRGTIYVRDGKGGDIFPVASNKSGWIVYAVPRNMKDPRSVADTLAPALVQFRERQDQRKRDIIQQTGQNDFLSLHPSPSPEPSESLPGEQAGPSPSSSPEPVDQIIASIAEDLFNKFDQKQDPYEPILRPYEILDDDLLHFLQEKNLAGIVLEQQEVRAYPEGSLFAHGVGYVGFDGTARTGRYGIEGYFDDILKGDLGFLSGERGGTGKIIGVAANEFRPAQDGTDIVLTIDRVVQAFAEQELKTGVEKYGADRGSIVVMNPKTGAVVAMATFPTFDPNTYYAVRDAKVQTNPIVSDSFEPGSILKPVIMAGAINDSLATPDTTFVDNGPVRVGKYTINTFDGKHYGVQTMTNTLEQSNNIGMVWVAQKMGSERMYDYLRRFGIGERTGIELDGETQTNLTEPQRWSDAQQATTAFGQGMVVTPIQALNAIDVIANNGMLMQPHIVSSLRSSSGDVQEIAPTTVRQVITQDTASKVSAMMVSVIENGVARSARVPGYYLAGKTGTAQVADPETGKYSTSNKIITFAGFGPVPDPQFSILIKLDNPYGLSFASGTAAPMFRNLAEKLLTYYQVPPSYDASAVQPKFQVP</sequence>
<evidence type="ECO:0000259" key="5">
    <source>
        <dbReference type="Pfam" id="PF03717"/>
    </source>
</evidence>
<feature type="compositionally biased region" description="Low complexity" evidence="3">
    <location>
        <begin position="126"/>
        <end position="143"/>
    </location>
</feature>
<protein>
    <recommendedName>
        <fullName evidence="8">Penicillin-binding protein transpeptidase domain-containing protein</fullName>
    </recommendedName>
</protein>
<dbReference type="SUPFAM" id="SSF56519">
    <property type="entry name" value="Penicillin binding protein dimerisation domain"/>
    <property type="match status" value="1"/>
</dbReference>
<dbReference type="Pfam" id="PF03717">
    <property type="entry name" value="PBP_dimer"/>
    <property type="match status" value="1"/>
</dbReference>
<evidence type="ECO:0000256" key="2">
    <source>
        <dbReference type="ARBA" id="ARBA00023136"/>
    </source>
</evidence>
<keyword evidence="2" id="KW-0472">Membrane</keyword>
<evidence type="ECO:0000259" key="4">
    <source>
        <dbReference type="Pfam" id="PF00905"/>
    </source>
</evidence>
<dbReference type="InterPro" id="IPR036138">
    <property type="entry name" value="PBP_dimer_sf"/>
</dbReference>
<dbReference type="Pfam" id="PF00905">
    <property type="entry name" value="Transpeptidase"/>
    <property type="match status" value="1"/>
</dbReference>
<evidence type="ECO:0000256" key="1">
    <source>
        <dbReference type="ARBA" id="ARBA00004370"/>
    </source>
</evidence>
<accession>A0A1G1XCC1</accession>
<evidence type="ECO:0000256" key="3">
    <source>
        <dbReference type="SAM" id="MobiDB-lite"/>
    </source>
</evidence>
<dbReference type="Gene3D" id="3.90.1310.10">
    <property type="entry name" value="Penicillin-binding protein 2a (Domain 2)"/>
    <property type="match status" value="1"/>
</dbReference>
<dbReference type="Proteomes" id="UP000177941">
    <property type="component" value="Unassembled WGS sequence"/>
</dbReference>
<dbReference type="GO" id="GO:0071555">
    <property type="term" value="P:cell wall organization"/>
    <property type="evidence" value="ECO:0007669"/>
    <property type="project" value="TreeGrafter"/>
</dbReference>
<name>A0A1G1XCC1_9BACT</name>
<dbReference type="Gene3D" id="3.30.450.330">
    <property type="match status" value="1"/>
</dbReference>
<dbReference type="InterPro" id="IPR005311">
    <property type="entry name" value="PBP_dimer"/>
</dbReference>
<evidence type="ECO:0000313" key="6">
    <source>
        <dbReference type="EMBL" id="OGY36917.1"/>
    </source>
</evidence>
<evidence type="ECO:0008006" key="8">
    <source>
        <dbReference type="Google" id="ProtNLM"/>
    </source>
</evidence>
<dbReference type="Gene3D" id="3.40.710.10">
    <property type="entry name" value="DD-peptidase/beta-lactamase superfamily"/>
    <property type="match status" value="1"/>
</dbReference>
<feature type="region of interest" description="Disordered" evidence="3">
    <location>
        <begin position="121"/>
        <end position="155"/>
    </location>
</feature>
<proteinExistence type="predicted"/>
<dbReference type="InterPro" id="IPR001460">
    <property type="entry name" value="PCN-bd_Tpept"/>
</dbReference>